<dbReference type="Proteomes" id="UP000635477">
    <property type="component" value="Unassembled WGS sequence"/>
</dbReference>
<dbReference type="EMBL" id="JABEYC010000497">
    <property type="protein sequence ID" value="KAF4976701.1"/>
    <property type="molecule type" value="Genomic_DNA"/>
</dbReference>
<dbReference type="PANTHER" id="PTHR40018">
    <property type="entry name" value="[PSI+] INDUCTION PROTEIN 2"/>
    <property type="match status" value="1"/>
</dbReference>
<keyword evidence="2" id="KW-0472">Membrane</keyword>
<keyword evidence="4" id="KW-1185">Reference proteome</keyword>
<dbReference type="PANTHER" id="PTHR40018:SF1">
    <property type="entry name" value="[PSI+] INDUCTION PROTEIN 2"/>
    <property type="match status" value="1"/>
</dbReference>
<keyword evidence="2" id="KW-1133">Transmembrane helix</keyword>
<dbReference type="OrthoDB" id="5401332at2759"/>
<proteinExistence type="predicted"/>
<dbReference type="GO" id="GO:0005886">
    <property type="term" value="C:plasma membrane"/>
    <property type="evidence" value="ECO:0007669"/>
    <property type="project" value="TreeGrafter"/>
</dbReference>
<reference evidence="3" key="2">
    <citation type="submission" date="2020-05" db="EMBL/GenBank/DDBJ databases">
        <authorList>
            <person name="Kim H.-S."/>
            <person name="Proctor R.H."/>
            <person name="Brown D.W."/>
        </authorList>
    </citation>
    <scope>NUCLEOTIDE SEQUENCE</scope>
    <source>
        <strain evidence="3">NRRL 22465</strain>
    </source>
</reference>
<evidence type="ECO:0008006" key="5">
    <source>
        <dbReference type="Google" id="ProtNLM"/>
    </source>
</evidence>
<evidence type="ECO:0000313" key="3">
    <source>
        <dbReference type="EMBL" id="KAF4976701.1"/>
    </source>
</evidence>
<comment type="caution">
    <text evidence="3">The sequence shown here is derived from an EMBL/GenBank/DDBJ whole genome shotgun (WGS) entry which is preliminary data.</text>
</comment>
<feature type="compositionally biased region" description="Pro residues" evidence="1">
    <location>
        <begin position="398"/>
        <end position="412"/>
    </location>
</feature>
<evidence type="ECO:0000313" key="4">
    <source>
        <dbReference type="Proteomes" id="UP000635477"/>
    </source>
</evidence>
<feature type="region of interest" description="Disordered" evidence="1">
    <location>
        <begin position="272"/>
        <end position="456"/>
    </location>
</feature>
<accession>A0A8H4UHL7</accession>
<dbReference type="InterPro" id="IPR037504">
    <property type="entry name" value="PSI_induc_2"/>
</dbReference>
<feature type="region of interest" description="Disordered" evidence="1">
    <location>
        <begin position="125"/>
        <end position="186"/>
    </location>
</feature>
<organism evidence="3 4">
    <name type="scientific">Fusarium zealandicum</name>
    <dbReference type="NCBI Taxonomy" id="1053134"/>
    <lineage>
        <taxon>Eukaryota</taxon>
        <taxon>Fungi</taxon>
        <taxon>Dikarya</taxon>
        <taxon>Ascomycota</taxon>
        <taxon>Pezizomycotina</taxon>
        <taxon>Sordariomycetes</taxon>
        <taxon>Hypocreomycetidae</taxon>
        <taxon>Hypocreales</taxon>
        <taxon>Nectriaceae</taxon>
        <taxon>Fusarium</taxon>
        <taxon>Fusarium staphyleae species complex</taxon>
    </lineage>
</organism>
<feature type="transmembrane region" description="Helical" evidence="2">
    <location>
        <begin position="66"/>
        <end position="87"/>
    </location>
</feature>
<protein>
    <recommendedName>
        <fullName evidence="5">Fibroin-3</fullName>
    </recommendedName>
</protein>
<reference evidence="3" key="1">
    <citation type="journal article" date="2020" name="BMC Genomics">
        <title>Correction to: Identification and distribution of gene clusters required for synthesis of sphingolipid metabolism inhibitors in diverse species of the filamentous fungus Fusarium.</title>
        <authorList>
            <person name="Kim H.S."/>
            <person name="Lohmar J.M."/>
            <person name="Busman M."/>
            <person name="Brown D.W."/>
            <person name="Naumann T.A."/>
            <person name="Divon H.H."/>
            <person name="Lysoe E."/>
            <person name="Uhlig S."/>
            <person name="Proctor R.H."/>
        </authorList>
    </citation>
    <scope>NUCLEOTIDE SEQUENCE</scope>
    <source>
        <strain evidence="3">NRRL 22465</strain>
    </source>
</reference>
<evidence type="ECO:0000256" key="1">
    <source>
        <dbReference type="SAM" id="MobiDB-lite"/>
    </source>
</evidence>
<feature type="compositionally biased region" description="Low complexity" evidence="1">
    <location>
        <begin position="426"/>
        <end position="437"/>
    </location>
</feature>
<feature type="compositionally biased region" description="Polar residues" evidence="1">
    <location>
        <begin position="230"/>
        <end position="241"/>
    </location>
</feature>
<dbReference type="AlphaFoldDB" id="A0A8H4UHL7"/>
<gene>
    <name evidence="3" type="ORF">FZEAL_6665</name>
</gene>
<keyword evidence="2" id="KW-0812">Transmembrane</keyword>
<feature type="region of interest" description="Disordered" evidence="1">
    <location>
        <begin position="202"/>
        <end position="260"/>
    </location>
</feature>
<name>A0A8H4UHL7_9HYPO</name>
<sequence length="456" mass="49609">MPSIDEAMARSLRGSTWEILRDKFIRTIAADLARRDVIDDATGKATDVKTAFSSWDNCMDVVWCKWPVIGVIIIGGLITLSIVWCVVRCCCCGLSCCCGCCQCLKCCGDCCGACDPPGARRHKHLDDPYAPQNEHHGYRNEPPMNASVPRFAPKPAHSEPPQYADFEMTKPRNEDSLPEMPSWEGANSKRITVHENAVEMDSLQKPVPDQKTGVMDGTSSAPLTPYGQPQGDSSGYLNHNQAPDLYSPLDQQGYGYNSTPVNGYGAGQTYGAAAVGPGRRSPPQNHNGFGRDQEYDQAQGYGQTQGYGQAGYGQSASPHNELASYGGYRGAPSPAPQAYGMRQSPGPRRTPAPQDTYGLPARQSPAPLNDHGYAQPPRRSPAPQVDYGYDRPSNGQPILPPTPEPHYGPRPVPQRQYPAEPQSPINNNSGFDFNSGFARQQSPTQEAYPGFKPYKP</sequence>
<dbReference type="GO" id="GO:0005935">
    <property type="term" value="C:cellular bud neck"/>
    <property type="evidence" value="ECO:0007669"/>
    <property type="project" value="TreeGrafter"/>
</dbReference>
<evidence type="ECO:0000256" key="2">
    <source>
        <dbReference type="SAM" id="Phobius"/>
    </source>
</evidence>